<sequence>MLSPPSEVHPVLHDRTHRPPLRLDGRQTARVGYSSICVTAAEHATSMVTTRDDANRSGLDFLDHALSAQLLAAEQLHRAVTVALMKGADWPAIAAKLRRTEAQARREFEESCDLTHLAEADGQHGVWPVIAESDPAPVPYPDDADPAEIARELDDWYLARTRHPHDPAAAPGRHPVSAGL</sequence>
<protein>
    <submittedName>
        <fullName evidence="2">Uncharacterized protein</fullName>
    </submittedName>
</protein>
<evidence type="ECO:0000256" key="1">
    <source>
        <dbReference type="SAM" id="MobiDB-lite"/>
    </source>
</evidence>
<organism evidence="2 3">
    <name type="scientific">Streptosporangium oxazolinicum</name>
    <dbReference type="NCBI Taxonomy" id="909287"/>
    <lineage>
        <taxon>Bacteria</taxon>
        <taxon>Bacillati</taxon>
        <taxon>Actinomycetota</taxon>
        <taxon>Actinomycetes</taxon>
        <taxon>Streptosporangiales</taxon>
        <taxon>Streptosporangiaceae</taxon>
        <taxon>Streptosporangium</taxon>
    </lineage>
</organism>
<accession>A0ABP8BKX6</accession>
<evidence type="ECO:0000313" key="3">
    <source>
        <dbReference type="Proteomes" id="UP001501251"/>
    </source>
</evidence>
<evidence type="ECO:0000313" key="2">
    <source>
        <dbReference type="EMBL" id="GAA4209444.1"/>
    </source>
</evidence>
<feature type="region of interest" description="Disordered" evidence="1">
    <location>
        <begin position="1"/>
        <end position="22"/>
    </location>
</feature>
<keyword evidence="3" id="KW-1185">Reference proteome</keyword>
<proteinExistence type="predicted"/>
<gene>
    <name evidence="2" type="ORF">GCM10022252_76000</name>
</gene>
<dbReference type="Proteomes" id="UP001501251">
    <property type="component" value="Unassembled WGS sequence"/>
</dbReference>
<comment type="caution">
    <text evidence="2">The sequence shown here is derived from an EMBL/GenBank/DDBJ whole genome shotgun (WGS) entry which is preliminary data.</text>
</comment>
<dbReference type="EMBL" id="BAABAQ010000020">
    <property type="protein sequence ID" value="GAA4209444.1"/>
    <property type="molecule type" value="Genomic_DNA"/>
</dbReference>
<dbReference type="RefSeq" id="WP_344923178.1">
    <property type="nucleotide sequence ID" value="NZ_BAABAQ010000020.1"/>
</dbReference>
<name>A0ABP8BKX6_9ACTN</name>
<reference evidence="3" key="1">
    <citation type="journal article" date="2019" name="Int. J. Syst. Evol. Microbiol.">
        <title>The Global Catalogue of Microorganisms (GCM) 10K type strain sequencing project: providing services to taxonomists for standard genome sequencing and annotation.</title>
        <authorList>
            <consortium name="The Broad Institute Genomics Platform"/>
            <consortium name="The Broad Institute Genome Sequencing Center for Infectious Disease"/>
            <person name="Wu L."/>
            <person name="Ma J."/>
        </authorList>
    </citation>
    <scope>NUCLEOTIDE SEQUENCE [LARGE SCALE GENOMIC DNA]</scope>
    <source>
        <strain evidence="3">JCM 17388</strain>
    </source>
</reference>